<evidence type="ECO:0000259" key="11">
    <source>
        <dbReference type="PROSITE" id="PS50893"/>
    </source>
</evidence>
<sequence>MVVVRDARRAWGRVSPFFAGSRWQIALLACVSVVAGFAEAALLALVAAIAGALSQGSDSVAVDLGPVDVSAGLGVLFGLGFTLAIVRGVLQLVLAYLPAKMSANAMAGLRRRLFDVYTAASWPVKAVERDGHFQSLMNAHVTSACQAIVALATGISVSLMFATMLVSAFVLSVPTAVVLVVTSGLLFLMLRPLAKRLRRSAKALSEENIEYSKGMQEVVLLAEETQVFGATDWYRERFYRLIDEVRLPLLRTRFMAKAVPALYQSVALVMLMVALVVVSFAGAGRIAALGAVVLILVRSLTYGQQIQGSISAMDELLPFLHRVGDAITHYGANAQQDGSQPLPAIAGLAMKDVSFGYVPGATVLEAVTFEVAMGEAIGIVGPSGAGKSSLVQLLLRLRDPEQGALLINGVDAREVRRSEWRRRVAYVPQTPQLLWGTVADNIRFYRPHLSDRQVQDAARRAHIHDEIMSWPAGYDTVVGQRASAVSGGQRQRLCLARALAEGPDVLILDEPTSALDVRSEAAVQKSLESLKGEVLLFLVAHRLTTVSICDRVMVIVDGRLQALDRPAQLLIDNDFYREVNEITRRQPRS</sequence>
<dbReference type="InterPro" id="IPR003593">
    <property type="entry name" value="AAA+_ATPase"/>
</dbReference>
<dbReference type="PANTHER" id="PTHR24221">
    <property type="entry name" value="ATP-BINDING CASSETTE SUB-FAMILY B"/>
    <property type="match status" value="1"/>
</dbReference>
<dbReference type="InterPro" id="IPR039421">
    <property type="entry name" value="Type_1_exporter"/>
</dbReference>
<keyword evidence="14" id="KW-1185">Reference proteome</keyword>
<dbReference type="InterPro" id="IPR003439">
    <property type="entry name" value="ABC_transporter-like_ATP-bd"/>
</dbReference>
<dbReference type="InterPro" id="IPR017871">
    <property type="entry name" value="ABC_transporter-like_CS"/>
</dbReference>
<dbReference type="AlphaFoldDB" id="A0A4Q5MUS7"/>
<dbReference type="Pfam" id="PF00005">
    <property type="entry name" value="ABC_tran"/>
    <property type="match status" value="1"/>
</dbReference>
<keyword evidence="7 10" id="KW-1133">Transmembrane helix</keyword>
<dbReference type="OrthoDB" id="9806127at2"/>
<keyword evidence="2" id="KW-0813">Transport</keyword>
<evidence type="ECO:0000256" key="6">
    <source>
        <dbReference type="ARBA" id="ARBA00022840"/>
    </source>
</evidence>
<dbReference type="GO" id="GO:0034040">
    <property type="term" value="F:ATPase-coupled lipid transmembrane transporter activity"/>
    <property type="evidence" value="ECO:0007669"/>
    <property type="project" value="TreeGrafter"/>
</dbReference>
<comment type="caution">
    <text evidence="13">The sequence shown here is derived from an EMBL/GenBank/DDBJ whole genome shotgun (WGS) entry which is preliminary data.</text>
</comment>
<keyword evidence="5" id="KW-0547">Nucleotide-binding</keyword>
<evidence type="ECO:0000256" key="10">
    <source>
        <dbReference type="SAM" id="Phobius"/>
    </source>
</evidence>
<feature type="domain" description="ABC transmembrane type-1" evidence="12">
    <location>
        <begin position="26"/>
        <end position="298"/>
    </location>
</feature>
<feature type="domain" description="ABC transporter" evidence="11">
    <location>
        <begin position="348"/>
        <end position="582"/>
    </location>
</feature>
<dbReference type="PANTHER" id="PTHR24221:SF654">
    <property type="entry name" value="ATP-BINDING CASSETTE SUB-FAMILY B MEMBER 6"/>
    <property type="match status" value="1"/>
</dbReference>
<evidence type="ECO:0000313" key="13">
    <source>
        <dbReference type="EMBL" id="RYV49312.1"/>
    </source>
</evidence>
<comment type="similarity">
    <text evidence="9">Belongs to the ABC transporter superfamily. Lipid exporter (TC 3.A.1.106) family.</text>
</comment>
<evidence type="ECO:0000259" key="12">
    <source>
        <dbReference type="PROSITE" id="PS50929"/>
    </source>
</evidence>
<feature type="transmembrane region" description="Helical" evidence="10">
    <location>
        <begin position="139"/>
        <end position="162"/>
    </location>
</feature>
<keyword evidence="3" id="KW-1003">Cell membrane</keyword>
<protein>
    <submittedName>
        <fullName evidence="13">ABC transporter ATP-binding protein</fullName>
    </submittedName>
</protein>
<evidence type="ECO:0000256" key="3">
    <source>
        <dbReference type="ARBA" id="ARBA00022475"/>
    </source>
</evidence>
<evidence type="ECO:0000256" key="9">
    <source>
        <dbReference type="ARBA" id="ARBA00061644"/>
    </source>
</evidence>
<dbReference type="FunFam" id="3.40.50.300:FF:000299">
    <property type="entry name" value="ABC transporter ATP-binding protein/permease"/>
    <property type="match status" value="1"/>
</dbReference>
<evidence type="ECO:0000256" key="5">
    <source>
        <dbReference type="ARBA" id="ARBA00022741"/>
    </source>
</evidence>
<reference evidence="13 14" key="1">
    <citation type="submission" date="2019-01" db="EMBL/GenBank/DDBJ databases">
        <title>Novel species of Cellulomonas.</title>
        <authorList>
            <person name="Liu Q."/>
            <person name="Xin Y.-H."/>
        </authorList>
    </citation>
    <scope>NUCLEOTIDE SEQUENCE [LARGE SCALE GENOMIC DNA]</scope>
    <source>
        <strain evidence="13 14">HLT2-17</strain>
    </source>
</reference>
<gene>
    <name evidence="13" type="ORF">EUA98_19490</name>
</gene>
<name>A0A4Q5MUS7_9MICO</name>
<proteinExistence type="inferred from homology"/>
<dbReference type="GO" id="GO:0005524">
    <property type="term" value="F:ATP binding"/>
    <property type="evidence" value="ECO:0007669"/>
    <property type="project" value="UniProtKB-KW"/>
</dbReference>
<dbReference type="SMART" id="SM00382">
    <property type="entry name" value="AAA"/>
    <property type="match status" value="1"/>
</dbReference>
<accession>A0A4Q5MUS7</accession>
<feature type="transmembrane region" description="Helical" evidence="10">
    <location>
        <begin position="168"/>
        <end position="190"/>
    </location>
</feature>
<dbReference type="Gene3D" id="3.40.50.300">
    <property type="entry name" value="P-loop containing nucleotide triphosphate hydrolases"/>
    <property type="match status" value="1"/>
</dbReference>
<dbReference type="Proteomes" id="UP000293764">
    <property type="component" value="Unassembled WGS sequence"/>
</dbReference>
<organism evidence="13 14">
    <name type="scientific">Pengzhenrongella frigida</name>
    <dbReference type="NCBI Taxonomy" id="1259133"/>
    <lineage>
        <taxon>Bacteria</taxon>
        <taxon>Bacillati</taxon>
        <taxon>Actinomycetota</taxon>
        <taxon>Actinomycetes</taxon>
        <taxon>Micrococcales</taxon>
        <taxon>Pengzhenrongella</taxon>
    </lineage>
</organism>
<evidence type="ECO:0000256" key="4">
    <source>
        <dbReference type="ARBA" id="ARBA00022692"/>
    </source>
</evidence>
<evidence type="ECO:0000313" key="14">
    <source>
        <dbReference type="Proteomes" id="UP000293764"/>
    </source>
</evidence>
<dbReference type="EMBL" id="SDWW01000104">
    <property type="protein sequence ID" value="RYV49312.1"/>
    <property type="molecule type" value="Genomic_DNA"/>
</dbReference>
<evidence type="ECO:0000256" key="8">
    <source>
        <dbReference type="ARBA" id="ARBA00023136"/>
    </source>
</evidence>
<keyword evidence="4 10" id="KW-0812">Transmembrane</keyword>
<dbReference type="InterPro" id="IPR011527">
    <property type="entry name" value="ABC1_TM_dom"/>
</dbReference>
<dbReference type="PROSITE" id="PS00211">
    <property type="entry name" value="ABC_TRANSPORTER_1"/>
    <property type="match status" value="1"/>
</dbReference>
<dbReference type="GO" id="GO:0016887">
    <property type="term" value="F:ATP hydrolysis activity"/>
    <property type="evidence" value="ECO:0007669"/>
    <property type="project" value="InterPro"/>
</dbReference>
<evidence type="ECO:0000256" key="7">
    <source>
        <dbReference type="ARBA" id="ARBA00022989"/>
    </source>
</evidence>
<keyword evidence="8 10" id="KW-0472">Membrane</keyword>
<dbReference type="PROSITE" id="PS50893">
    <property type="entry name" value="ABC_TRANSPORTER_2"/>
    <property type="match status" value="1"/>
</dbReference>
<evidence type="ECO:0000256" key="1">
    <source>
        <dbReference type="ARBA" id="ARBA00004651"/>
    </source>
</evidence>
<feature type="transmembrane region" description="Helical" evidence="10">
    <location>
        <begin position="25"/>
        <end position="53"/>
    </location>
</feature>
<feature type="transmembrane region" description="Helical" evidence="10">
    <location>
        <begin position="261"/>
        <end position="280"/>
    </location>
</feature>
<dbReference type="GO" id="GO:0005886">
    <property type="term" value="C:plasma membrane"/>
    <property type="evidence" value="ECO:0007669"/>
    <property type="project" value="UniProtKB-SubCell"/>
</dbReference>
<dbReference type="InterPro" id="IPR036640">
    <property type="entry name" value="ABC1_TM_sf"/>
</dbReference>
<feature type="transmembrane region" description="Helical" evidence="10">
    <location>
        <begin position="73"/>
        <end position="97"/>
    </location>
</feature>
<dbReference type="SUPFAM" id="SSF52540">
    <property type="entry name" value="P-loop containing nucleoside triphosphate hydrolases"/>
    <property type="match status" value="1"/>
</dbReference>
<evidence type="ECO:0000256" key="2">
    <source>
        <dbReference type="ARBA" id="ARBA00022448"/>
    </source>
</evidence>
<dbReference type="SUPFAM" id="SSF90123">
    <property type="entry name" value="ABC transporter transmembrane region"/>
    <property type="match status" value="1"/>
</dbReference>
<dbReference type="PROSITE" id="PS50929">
    <property type="entry name" value="ABC_TM1F"/>
    <property type="match status" value="1"/>
</dbReference>
<dbReference type="InterPro" id="IPR027417">
    <property type="entry name" value="P-loop_NTPase"/>
</dbReference>
<dbReference type="GO" id="GO:0140359">
    <property type="term" value="F:ABC-type transporter activity"/>
    <property type="evidence" value="ECO:0007669"/>
    <property type="project" value="InterPro"/>
</dbReference>
<comment type="subcellular location">
    <subcellularLocation>
        <location evidence="1">Cell membrane</location>
        <topology evidence="1">Multi-pass membrane protein</topology>
    </subcellularLocation>
</comment>
<dbReference type="Gene3D" id="1.20.1560.10">
    <property type="entry name" value="ABC transporter type 1, transmembrane domain"/>
    <property type="match status" value="1"/>
</dbReference>
<keyword evidence="6 13" id="KW-0067">ATP-binding</keyword>